<dbReference type="Pfam" id="PF01740">
    <property type="entry name" value="STAS"/>
    <property type="match status" value="1"/>
</dbReference>
<sequence>MKVGSEVLQVYSTGPVTVVGFGGKVILDDINLAECRDTILSLSRDHQCHTMAFDLTGVRLVPSGLLGILASLHRQGIKVEVYNPSPGLREVLEVTHFDKLVEIREVETPGS</sequence>
<dbReference type="SUPFAM" id="SSF52091">
    <property type="entry name" value="SpoIIaa-like"/>
    <property type="match status" value="1"/>
</dbReference>
<keyword evidence="3" id="KW-1185">Reference proteome</keyword>
<evidence type="ECO:0000259" key="1">
    <source>
        <dbReference type="Pfam" id="PF01740"/>
    </source>
</evidence>
<accession>A0A517Z881</accession>
<organism evidence="2 3">
    <name type="scientific">Maioricimonas rarisocia</name>
    <dbReference type="NCBI Taxonomy" id="2528026"/>
    <lineage>
        <taxon>Bacteria</taxon>
        <taxon>Pseudomonadati</taxon>
        <taxon>Planctomycetota</taxon>
        <taxon>Planctomycetia</taxon>
        <taxon>Planctomycetales</taxon>
        <taxon>Planctomycetaceae</taxon>
        <taxon>Maioricimonas</taxon>
    </lineage>
</organism>
<dbReference type="Proteomes" id="UP000320496">
    <property type="component" value="Chromosome"/>
</dbReference>
<dbReference type="RefSeq" id="WP_145369919.1">
    <property type="nucleotide sequence ID" value="NZ_CP036275.1"/>
</dbReference>
<name>A0A517Z881_9PLAN</name>
<dbReference type="InterPro" id="IPR036513">
    <property type="entry name" value="STAS_dom_sf"/>
</dbReference>
<dbReference type="OrthoDB" id="213402at2"/>
<dbReference type="EMBL" id="CP036275">
    <property type="protein sequence ID" value="QDU38659.1"/>
    <property type="molecule type" value="Genomic_DNA"/>
</dbReference>
<evidence type="ECO:0000313" key="2">
    <source>
        <dbReference type="EMBL" id="QDU38659.1"/>
    </source>
</evidence>
<protein>
    <recommendedName>
        <fullName evidence="1">STAS domain-containing protein</fullName>
    </recommendedName>
</protein>
<proteinExistence type="predicted"/>
<gene>
    <name evidence="2" type="ORF">Mal4_29890</name>
</gene>
<dbReference type="KEGG" id="mri:Mal4_29890"/>
<reference evidence="2 3" key="1">
    <citation type="submission" date="2019-02" db="EMBL/GenBank/DDBJ databases">
        <title>Deep-cultivation of Planctomycetes and their phenomic and genomic characterization uncovers novel biology.</title>
        <authorList>
            <person name="Wiegand S."/>
            <person name="Jogler M."/>
            <person name="Boedeker C."/>
            <person name="Pinto D."/>
            <person name="Vollmers J."/>
            <person name="Rivas-Marin E."/>
            <person name="Kohn T."/>
            <person name="Peeters S.H."/>
            <person name="Heuer A."/>
            <person name="Rast P."/>
            <person name="Oberbeckmann S."/>
            <person name="Bunk B."/>
            <person name="Jeske O."/>
            <person name="Meyerdierks A."/>
            <person name="Storesund J.E."/>
            <person name="Kallscheuer N."/>
            <person name="Luecker S."/>
            <person name="Lage O.M."/>
            <person name="Pohl T."/>
            <person name="Merkel B.J."/>
            <person name="Hornburger P."/>
            <person name="Mueller R.-W."/>
            <person name="Bruemmer F."/>
            <person name="Labrenz M."/>
            <person name="Spormann A.M."/>
            <person name="Op den Camp H."/>
            <person name="Overmann J."/>
            <person name="Amann R."/>
            <person name="Jetten M.S.M."/>
            <person name="Mascher T."/>
            <person name="Medema M.H."/>
            <person name="Devos D.P."/>
            <person name="Kaster A.-K."/>
            <person name="Ovreas L."/>
            <person name="Rohde M."/>
            <person name="Galperin M.Y."/>
            <person name="Jogler C."/>
        </authorList>
    </citation>
    <scope>NUCLEOTIDE SEQUENCE [LARGE SCALE GENOMIC DNA]</scope>
    <source>
        <strain evidence="2 3">Mal4</strain>
    </source>
</reference>
<dbReference type="CDD" id="cd07043">
    <property type="entry name" value="STAS_anti-anti-sigma_factors"/>
    <property type="match status" value="1"/>
</dbReference>
<feature type="domain" description="STAS" evidence="1">
    <location>
        <begin position="12"/>
        <end position="105"/>
    </location>
</feature>
<evidence type="ECO:0000313" key="3">
    <source>
        <dbReference type="Proteomes" id="UP000320496"/>
    </source>
</evidence>
<dbReference type="Gene3D" id="3.30.750.24">
    <property type="entry name" value="STAS domain"/>
    <property type="match status" value="1"/>
</dbReference>
<dbReference type="InterPro" id="IPR002645">
    <property type="entry name" value="STAS_dom"/>
</dbReference>
<dbReference type="AlphaFoldDB" id="A0A517Z881"/>